<dbReference type="GeneID" id="78478855"/>
<dbReference type="Gene3D" id="3.40.50.300">
    <property type="entry name" value="P-loop containing nucleotide triphosphate hydrolases"/>
    <property type="match status" value="2"/>
</dbReference>
<sequence length="954" mass="109193">MEYLQQALIELAKKYRSLEQENRQLRKQLESHDISLPVPMPSAPDTDPDQGARIQFPWITEYMVRFFFSMFWGRMDVYAKRGKNGGWYPQCLYRWNAGVCPKHTNPKSPCSKCLHRGWEAINPKILLRHLLGSSNPVGIYPLHPDGTCRFLVFDFDAHSEASDPAQTRKEAETLRMICTQLGINCLVERSRSGKGSHVWIFFKEPVKASTARQFGMLLLNKGSQLVPLRSYQCYDRMFPAQDQTEDLGSLIALPLHGASLTEGNTAFVDEHWNAIPDQWQAMKECQKLTREQMEQYIQTWGQELAVETGRLAMTSQYRPDPWKQNSEFHPEDVYGTLTIILADGIYVDALTLHPRLQNQIRNLAAMANPAWYENTRFGYSNWNTPRILYIGSDVDGYIRLPRGIRDTLKHRLESSRIDYRIRDKRQKGAWLRVEFQGSLRQEQQAAQEELLKYDYGILSAATSFGKTVVAASLIAHRKVNTLILIEKTALLEQWQQELEEFLKFDEPLPEYRTKAGKTRRRKSHIGVLKGSKNTMTGLVDIAMAQTLGNMDSIPDRYGMVIVDECHHAASPTFRKILDRISPAYLYGMTATPKRADKLDPLITMFIGDIRHTYSAMDKAKSQNLQRLLIPRFTRSLCLREEKPAIYELYEYIAQDPVRNELIAGDVRQALAEGHTCAIFVRLKSHAATLARHLEGSADHLFLVYGDNSEKENREQLSQLKRVPDNESVLIIATGQKIGEGFSYPRLDTLFLVSPIAFEGLLLQFLGRLNRDYPGKKTVQVYDYIDRRIPVFQGMYRKRLKTYKKAAWQLQTTDPAVSQTVNAIFDLDNYLDAFLQDLRESRKEVVISSPAITLSRAEKVLQAMEGRNEVDVVIFTTADDGWEGTKDAAIRRLKEAGFSVRELDDPVDPFAVIDRELVWDGGINLLGPEDAWNHLIRVKDKVAAAELLEMVVESW</sequence>
<keyword evidence="1" id="KW-0175">Coiled coil</keyword>
<evidence type="ECO:0000313" key="4">
    <source>
        <dbReference type="Proteomes" id="UP000069771"/>
    </source>
</evidence>
<dbReference type="GO" id="GO:0036121">
    <property type="term" value="F:double-stranded DNA helicase activity"/>
    <property type="evidence" value="ECO:0007669"/>
    <property type="project" value="TreeGrafter"/>
</dbReference>
<dbReference type="InterPro" id="IPR027417">
    <property type="entry name" value="P-loop_NTPase"/>
</dbReference>
<keyword evidence="4" id="KW-1185">Reference proteome</keyword>
<dbReference type="PROSITE" id="PS51192">
    <property type="entry name" value="HELICASE_ATP_BIND_1"/>
    <property type="match status" value="1"/>
</dbReference>
<dbReference type="CDD" id="cd18785">
    <property type="entry name" value="SF2_C"/>
    <property type="match status" value="1"/>
</dbReference>
<dbReference type="GO" id="GO:0016787">
    <property type="term" value="F:hydrolase activity"/>
    <property type="evidence" value="ECO:0007669"/>
    <property type="project" value="InterPro"/>
</dbReference>
<dbReference type="SUPFAM" id="SSF52540">
    <property type="entry name" value="P-loop containing nucleoside triphosphate hydrolases"/>
    <property type="match status" value="2"/>
</dbReference>
<dbReference type="SUPFAM" id="SSF56024">
    <property type="entry name" value="Phospholipase D/nuclease"/>
    <property type="match status" value="1"/>
</dbReference>
<dbReference type="InterPro" id="IPR006935">
    <property type="entry name" value="Helicase/UvrB_N"/>
</dbReference>
<gene>
    <name evidence="3" type="ORF">AALO17_22980</name>
</gene>
<evidence type="ECO:0000256" key="1">
    <source>
        <dbReference type="SAM" id="Coils"/>
    </source>
</evidence>
<dbReference type="PATRIC" id="fig|1702221.3.peg.2236"/>
<protein>
    <recommendedName>
        <fullName evidence="2">Helicase ATP-binding domain-containing protein</fullName>
    </recommendedName>
</protein>
<dbReference type="InterPro" id="IPR050742">
    <property type="entry name" value="Helicase_Restrict-Modif_Enz"/>
</dbReference>
<dbReference type="OrthoDB" id="9758243at2"/>
<dbReference type="PANTHER" id="PTHR47396">
    <property type="entry name" value="TYPE I RESTRICTION ENZYME ECOKI R PROTEIN"/>
    <property type="match status" value="1"/>
</dbReference>
<dbReference type="CDD" id="cd17926">
    <property type="entry name" value="DEXHc_RE"/>
    <property type="match status" value="1"/>
</dbReference>
<dbReference type="CDD" id="cd09126">
    <property type="entry name" value="PLDc_C_DEXD_like"/>
    <property type="match status" value="1"/>
</dbReference>
<dbReference type="InterPro" id="IPR014001">
    <property type="entry name" value="Helicase_ATP-bd"/>
</dbReference>
<feature type="coiled-coil region" evidence="1">
    <location>
        <begin position="1"/>
        <end position="35"/>
    </location>
</feature>
<dbReference type="Gene3D" id="3.30.870.10">
    <property type="entry name" value="Endonuclease Chain A"/>
    <property type="match status" value="1"/>
</dbReference>
<dbReference type="AlphaFoldDB" id="A0A140DXQ5"/>
<dbReference type="Pfam" id="PF04851">
    <property type="entry name" value="ResIII"/>
    <property type="match status" value="1"/>
</dbReference>
<dbReference type="STRING" id="1702221.AALO17_22980"/>
<dbReference type="GO" id="GO:0005524">
    <property type="term" value="F:ATP binding"/>
    <property type="evidence" value="ECO:0007669"/>
    <property type="project" value="InterPro"/>
</dbReference>
<reference evidence="3 4" key="1">
    <citation type="journal article" date="2016" name="Gut Pathog.">
        <title>Whole genome sequencing of "Faecalibaculum rodentium" ALO17, isolated from C57BL/6J laboratory mouse feces.</title>
        <authorList>
            <person name="Lim S."/>
            <person name="Chang D.H."/>
            <person name="Ahn S."/>
            <person name="Kim B.C."/>
        </authorList>
    </citation>
    <scope>NUCLEOTIDE SEQUENCE [LARGE SCALE GENOMIC DNA]</scope>
    <source>
        <strain evidence="3 4">Alo17</strain>
    </source>
</reference>
<accession>A0A140DXQ5</accession>
<dbReference type="Proteomes" id="UP000069771">
    <property type="component" value="Chromosome"/>
</dbReference>
<dbReference type="Pfam" id="PF22548">
    <property type="entry name" value="AEP-TOTE"/>
    <property type="match status" value="1"/>
</dbReference>
<dbReference type="KEGG" id="fro:AALO17_22980"/>
<proteinExistence type="predicted"/>
<dbReference type="GO" id="GO:0000403">
    <property type="term" value="F:Y-form DNA binding"/>
    <property type="evidence" value="ECO:0007669"/>
    <property type="project" value="TreeGrafter"/>
</dbReference>
<evidence type="ECO:0000313" key="3">
    <source>
        <dbReference type="EMBL" id="AMK55432.1"/>
    </source>
</evidence>
<dbReference type="GO" id="GO:0061749">
    <property type="term" value="F:forked DNA-dependent helicase activity"/>
    <property type="evidence" value="ECO:0007669"/>
    <property type="project" value="TreeGrafter"/>
</dbReference>
<dbReference type="PANTHER" id="PTHR47396:SF1">
    <property type="entry name" value="ATP-DEPENDENT HELICASE IRC3-RELATED"/>
    <property type="match status" value="1"/>
</dbReference>
<dbReference type="EMBL" id="CP011391">
    <property type="protein sequence ID" value="AMK55432.1"/>
    <property type="molecule type" value="Genomic_DNA"/>
</dbReference>
<dbReference type="RefSeq" id="WP_158507787.1">
    <property type="nucleotide sequence ID" value="NZ_CP011391.1"/>
</dbReference>
<evidence type="ECO:0000259" key="2">
    <source>
        <dbReference type="PROSITE" id="PS51192"/>
    </source>
</evidence>
<name>A0A140DXQ5_9FIRM</name>
<organism evidence="3 4">
    <name type="scientific">Faecalibaculum rodentium</name>
    <dbReference type="NCBI Taxonomy" id="1702221"/>
    <lineage>
        <taxon>Bacteria</taxon>
        <taxon>Bacillati</taxon>
        <taxon>Bacillota</taxon>
        <taxon>Erysipelotrichia</taxon>
        <taxon>Erysipelotrichales</taxon>
        <taxon>Erysipelotrichaceae</taxon>
        <taxon>Faecalibaculum</taxon>
    </lineage>
</organism>
<dbReference type="InterPro" id="IPR054347">
    <property type="entry name" value="TOTE_primase"/>
</dbReference>
<dbReference type="SMART" id="SM00487">
    <property type="entry name" value="DEXDc"/>
    <property type="match status" value="1"/>
</dbReference>
<feature type="domain" description="Helicase ATP-binding" evidence="2">
    <location>
        <begin position="447"/>
        <end position="610"/>
    </location>
</feature>